<feature type="transmembrane region" description="Helical" evidence="9">
    <location>
        <begin position="1113"/>
        <end position="1134"/>
    </location>
</feature>
<feature type="transmembrane region" description="Helical" evidence="9">
    <location>
        <begin position="645"/>
        <end position="667"/>
    </location>
</feature>
<evidence type="ECO:0000256" key="9">
    <source>
        <dbReference type="SAM" id="Phobius"/>
    </source>
</evidence>
<feature type="transmembrane region" description="Helical" evidence="9">
    <location>
        <begin position="23"/>
        <end position="42"/>
    </location>
</feature>
<keyword evidence="6" id="KW-0238">DNA-binding</keyword>
<dbReference type="AlphaFoldDB" id="A0A5B8VSW5"/>
<evidence type="ECO:0000313" key="11">
    <source>
        <dbReference type="EMBL" id="QEC74734.1"/>
    </source>
</evidence>
<evidence type="ECO:0000256" key="2">
    <source>
        <dbReference type="ARBA" id="ARBA00022475"/>
    </source>
</evidence>
<keyword evidence="5" id="KW-0805">Transcription regulation</keyword>
<dbReference type="Pfam" id="PF12704">
    <property type="entry name" value="MacB_PCD"/>
    <property type="match status" value="2"/>
</dbReference>
<dbReference type="Pfam" id="PF12833">
    <property type="entry name" value="HTH_18"/>
    <property type="match status" value="1"/>
</dbReference>
<accession>A0A5B8VSW5</accession>
<dbReference type="GO" id="GO:0003700">
    <property type="term" value="F:DNA-binding transcription factor activity"/>
    <property type="evidence" value="ECO:0007669"/>
    <property type="project" value="InterPro"/>
</dbReference>
<keyword evidence="4 9" id="KW-1133">Transmembrane helix</keyword>
<gene>
    <name evidence="11" type="ORF">FSB76_01765</name>
</gene>
<feature type="domain" description="HTH araC/xylS-type" evidence="10">
    <location>
        <begin position="237"/>
        <end position="345"/>
    </location>
</feature>
<dbReference type="GO" id="GO:0043565">
    <property type="term" value="F:sequence-specific DNA binding"/>
    <property type="evidence" value="ECO:0007669"/>
    <property type="project" value="InterPro"/>
</dbReference>
<dbReference type="InterPro" id="IPR018060">
    <property type="entry name" value="HTH_AraC"/>
</dbReference>
<dbReference type="PROSITE" id="PS00041">
    <property type="entry name" value="HTH_ARAC_FAMILY_1"/>
    <property type="match status" value="1"/>
</dbReference>
<keyword evidence="8" id="KW-0804">Transcription</keyword>
<reference evidence="11 12" key="1">
    <citation type="journal article" date="2013" name="J. Microbiol.">
        <title>Mucilaginibacter ginsenosidivorax sp. nov., with ginsenoside converting activity isolated from sediment.</title>
        <authorList>
            <person name="Kim J.K."/>
            <person name="Choi T.E."/>
            <person name="Liu Q.M."/>
            <person name="Park H.Y."/>
            <person name="Yi T.H."/>
            <person name="Yoon M.H."/>
            <person name="Kim S.C."/>
            <person name="Im W.T."/>
        </authorList>
    </citation>
    <scope>NUCLEOTIDE SEQUENCE [LARGE SCALE GENOMIC DNA]</scope>
    <source>
        <strain evidence="11 12">KHI28</strain>
    </source>
</reference>
<comment type="subcellular location">
    <subcellularLocation>
        <location evidence="1">Cell membrane</location>
        <topology evidence="1">Multi-pass membrane protein</topology>
    </subcellularLocation>
</comment>
<feature type="transmembrane region" description="Helical" evidence="9">
    <location>
        <begin position="49"/>
        <end position="67"/>
    </location>
</feature>
<name>A0A5B8VSW5_9SPHI</name>
<sequence>MEYTLTRKKEMNGHQLYMNFDNMLLLGLIFIGLAFAALLWLIKGPETKANRFLGLALVVVSFWLIRVMGGQPWPLKLSFAIGPLLYFYVRQLTQPDQQNRYQDLLHFVPALTELSLQLAGRDLSPGFTFCSAGFYLYLSRRAVTRFYNVQQFQEGDRYRNRLKSVHISMRLLGIAVLLAVGYGMVNLFFYRLNLTCTPCYLLPAALLIRMAALAIIKPVTRPVATVVPVTQRRSELKREATWLKKTIQSGHYHRNPELTLNSLAEKLLLTTHELSRLINQGLKKSFNDFINERRIAEVIEKMQDPAFDGFTLEGIAYDSGFNSPSTFHRAFKLVTGKTPAAYKKQLSSYNLTYGSPPAAVISDQVNRNHMFKNYLKIAWRNTIRNKVSSFINISGLAVGMAVAMMIGLWIWDEVSFNKYNRSYDRIVQVVANKHVGGGIATQASQPFPLAAALRGQYGSDFEAVSAAVIYEQNINYNNHAFSRTGCFAEPAMTDIITLHMLKGSKTSFRQPGTILINESFARALFGNADPINKMIKISDAYLVQVAGVYQDLPQNTQFGNVDFIAPIRLLFNNTEDMGNWNNSSFQVFALLNESSQPAQVARKIQNILYERRKDPTKPAMVLFPMRQWHLYEFKDGVAVAGRLQFVWLFGIIGLFVLLLACINFMNLSTARSEKRAKEVGIRKAIGSLRGQLVAQFLSESFLIVVLSFLIAVLVAWLSLPLFNDISGKQLHLIWTNPLVWLTCFCFCLFTGLIAGSYPALYLSSFNAVKVLKGTFKAGPAAALPRKVLVVIQFAVSVTIIIGTIVVFKQIEFAKDRPVGYDRDNLISIPYNGIKEYSALRQELLNTGAVSGVSPSGNPTTATWSSADNLSWRGKDPNRQEVFGTVLVDPDFGSVVGWKMKEGRDFSRQFLSDSSGFIFNEAAIRQMGLKEPVGEIIKWHGKEWNVLGVVKDMVMNSPFDPVTPVVFLMDDRERSFNVINLKLKAGLPVANALASIEAVFKKFAPEAPFTYKFVDSEYAQKFLAEERTGKLASVFAVLAIFISCLGLFGVASFVAEQRIKEIGIRKVLGASVMSIWGSLSREFVLLVGIALLIAVPLSWYFMHQWLQHYTYRTGLSWWIFAMTGAGALTITLLTVSYHSIKAALTNPVKSLRSE</sequence>
<evidence type="ECO:0000256" key="5">
    <source>
        <dbReference type="ARBA" id="ARBA00023015"/>
    </source>
</evidence>
<dbReference type="OrthoDB" id="5492415at2"/>
<dbReference type="KEGG" id="mgk:FSB76_01765"/>
<feature type="transmembrane region" description="Helical" evidence="9">
    <location>
        <begin position="390"/>
        <end position="411"/>
    </location>
</feature>
<dbReference type="InterPro" id="IPR018062">
    <property type="entry name" value="HTH_AraC-typ_CS"/>
</dbReference>
<dbReference type="Proteomes" id="UP000321362">
    <property type="component" value="Chromosome"/>
</dbReference>
<protein>
    <submittedName>
        <fullName evidence="11">FtsX-like permease family protein</fullName>
    </submittedName>
</protein>
<dbReference type="SUPFAM" id="SSF46689">
    <property type="entry name" value="Homeodomain-like"/>
    <property type="match status" value="1"/>
</dbReference>
<feature type="transmembrane region" description="Helical" evidence="9">
    <location>
        <begin position="787"/>
        <end position="807"/>
    </location>
</feature>
<dbReference type="RefSeq" id="WP_147051893.1">
    <property type="nucleotide sequence ID" value="NZ_CP042437.1"/>
</dbReference>
<feature type="transmembrane region" description="Helical" evidence="9">
    <location>
        <begin position="1082"/>
        <end position="1101"/>
    </location>
</feature>
<dbReference type="Gene3D" id="1.10.10.60">
    <property type="entry name" value="Homeodomain-like"/>
    <property type="match status" value="2"/>
</dbReference>
<feature type="transmembrane region" description="Helical" evidence="9">
    <location>
        <begin position="692"/>
        <end position="718"/>
    </location>
</feature>
<evidence type="ECO:0000256" key="1">
    <source>
        <dbReference type="ARBA" id="ARBA00004651"/>
    </source>
</evidence>
<feature type="transmembrane region" description="Helical" evidence="9">
    <location>
        <begin position="200"/>
        <end position="216"/>
    </location>
</feature>
<evidence type="ECO:0000256" key="8">
    <source>
        <dbReference type="ARBA" id="ARBA00023163"/>
    </source>
</evidence>
<proteinExistence type="predicted"/>
<dbReference type="PANTHER" id="PTHR30572:SF18">
    <property type="entry name" value="ABC-TYPE MACROLIDE FAMILY EXPORT SYSTEM PERMEASE COMPONENT 2"/>
    <property type="match status" value="1"/>
</dbReference>
<keyword evidence="12" id="KW-1185">Reference proteome</keyword>
<organism evidence="11 12">
    <name type="scientific">Mucilaginibacter ginsenosidivorax</name>
    <dbReference type="NCBI Taxonomy" id="862126"/>
    <lineage>
        <taxon>Bacteria</taxon>
        <taxon>Pseudomonadati</taxon>
        <taxon>Bacteroidota</taxon>
        <taxon>Sphingobacteriia</taxon>
        <taxon>Sphingobacteriales</taxon>
        <taxon>Sphingobacteriaceae</taxon>
        <taxon>Mucilaginibacter</taxon>
    </lineage>
</organism>
<dbReference type="PROSITE" id="PS01124">
    <property type="entry name" value="HTH_ARAC_FAMILY_2"/>
    <property type="match status" value="1"/>
</dbReference>
<dbReference type="InterPro" id="IPR025857">
    <property type="entry name" value="MacB_PCD"/>
</dbReference>
<dbReference type="InterPro" id="IPR050250">
    <property type="entry name" value="Macrolide_Exporter_MacB"/>
</dbReference>
<keyword evidence="7 9" id="KW-0472">Membrane</keyword>
<feature type="transmembrane region" description="Helical" evidence="9">
    <location>
        <begin position="738"/>
        <end position="762"/>
    </location>
</feature>
<evidence type="ECO:0000313" key="12">
    <source>
        <dbReference type="Proteomes" id="UP000321362"/>
    </source>
</evidence>
<dbReference type="GO" id="GO:0005886">
    <property type="term" value="C:plasma membrane"/>
    <property type="evidence" value="ECO:0007669"/>
    <property type="project" value="UniProtKB-SubCell"/>
</dbReference>
<dbReference type="InterPro" id="IPR009057">
    <property type="entry name" value="Homeodomain-like_sf"/>
</dbReference>
<feature type="transmembrane region" description="Helical" evidence="9">
    <location>
        <begin position="167"/>
        <end position="188"/>
    </location>
</feature>
<dbReference type="InterPro" id="IPR003838">
    <property type="entry name" value="ABC3_permease_C"/>
</dbReference>
<keyword evidence="2" id="KW-1003">Cell membrane</keyword>
<dbReference type="Pfam" id="PF02687">
    <property type="entry name" value="FtsX"/>
    <property type="match status" value="2"/>
</dbReference>
<evidence type="ECO:0000256" key="3">
    <source>
        <dbReference type="ARBA" id="ARBA00022692"/>
    </source>
</evidence>
<dbReference type="EMBL" id="CP042437">
    <property type="protein sequence ID" value="QEC74734.1"/>
    <property type="molecule type" value="Genomic_DNA"/>
</dbReference>
<keyword evidence="3 9" id="KW-0812">Transmembrane</keyword>
<dbReference type="SMART" id="SM00342">
    <property type="entry name" value="HTH_ARAC"/>
    <property type="match status" value="1"/>
</dbReference>
<dbReference type="GO" id="GO:0022857">
    <property type="term" value="F:transmembrane transporter activity"/>
    <property type="evidence" value="ECO:0007669"/>
    <property type="project" value="TreeGrafter"/>
</dbReference>
<evidence type="ECO:0000256" key="6">
    <source>
        <dbReference type="ARBA" id="ARBA00023125"/>
    </source>
</evidence>
<dbReference type="PANTHER" id="PTHR30572">
    <property type="entry name" value="MEMBRANE COMPONENT OF TRANSPORTER-RELATED"/>
    <property type="match status" value="1"/>
</dbReference>
<evidence type="ECO:0000256" key="7">
    <source>
        <dbReference type="ARBA" id="ARBA00023136"/>
    </source>
</evidence>
<feature type="transmembrane region" description="Helical" evidence="9">
    <location>
        <begin position="1030"/>
        <end position="1054"/>
    </location>
</feature>
<evidence type="ECO:0000259" key="10">
    <source>
        <dbReference type="PROSITE" id="PS01124"/>
    </source>
</evidence>
<evidence type="ECO:0000256" key="4">
    <source>
        <dbReference type="ARBA" id="ARBA00022989"/>
    </source>
</evidence>